<accession>A0ABT0X874</accession>
<name>A0ABT0X874_9ACTN</name>
<evidence type="ECO:0000313" key="3">
    <source>
        <dbReference type="Proteomes" id="UP001167160"/>
    </source>
</evidence>
<feature type="region of interest" description="Disordered" evidence="1">
    <location>
        <begin position="146"/>
        <end position="169"/>
    </location>
</feature>
<dbReference type="EMBL" id="JAMQGM010000031">
    <property type="protein sequence ID" value="MCM2578721.1"/>
    <property type="molecule type" value="Genomic_DNA"/>
</dbReference>
<evidence type="ECO:0000256" key="1">
    <source>
        <dbReference type="SAM" id="MobiDB-lite"/>
    </source>
</evidence>
<proteinExistence type="predicted"/>
<comment type="caution">
    <text evidence="2">The sequence shown here is derived from an EMBL/GenBank/DDBJ whole genome shotgun (WGS) entry which is preliminary data.</text>
</comment>
<sequence>MSDGYGADPDALADVAKGINAALSELKELGLIGDATMGRGFGEIALSGLEVGHGELTAVLDEFCGRWEWGVRALMAEGSRFASDLGLAAGAYHDAEQYGLGVLKVAANAAVGNPHAGEEDVTQQSFGQIWDNGVAAKPDYSGESFRQAAQSSQAGWNAALSDEEARGKN</sequence>
<evidence type="ECO:0000313" key="2">
    <source>
        <dbReference type="EMBL" id="MCM2578721.1"/>
    </source>
</evidence>
<protein>
    <submittedName>
        <fullName evidence="2">Uncharacterized protein</fullName>
    </submittedName>
</protein>
<keyword evidence="3" id="KW-1185">Reference proteome</keyword>
<reference evidence="2" key="1">
    <citation type="journal article" date="2023" name="Int. J. Syst. Evol. Microbiol.">
        <title>Streptomyces meridianus sp. nov. isolated from brackish water of the Tagus estuary in Alcochete, Portugal.</title>
        <authorList>
            <person name="Santos J.D.N."/>
            <person name="Klimek D."/>
            <person name="Calusinska M."/>
            <person name="Lobo Da Cunha A."/>
            <person name="Catita J."/>
            <person name="Goncalves H."/>
            <person name="Gonzalez I."/>
            <person name="Reyes F."/>
            <person name="Lage O.M."/>
        </authorList>
    </citation>
    <scope>NUCLEOTIDE SEQUENCE</scope>
    <source>
        <strain evidence="2">MTZ3.1</strain>
    </source>
</reference>
<dbReference type="Proteomes" id="UP001167160">
    <property type="component" value="Unassembled WGS sequence"/>
</dbReference>
<dbReference type="RefSeq" id="WP_251415678.1">
    <property type="nucleotide sequence ID" value="NZ_JAMQGM010000031.1"/>
</dbReference>
<gene>
    <name evidence="2" type="ORF">M1E25_15400</name>
</gene>
<organism evidence="2 3">
    <name type="scientific">Streptomyces meridianus</name>
    <dbReference type="NCBI Taxonomy" id="2938945"/>
    <lineage>
        <taxon>Bacteria</taxon>
        <taxon>Bacillati</taxon>
        <taxon>Actinomycetota</taxon>
        <taxon>Actinomycetes</taxon>
        <taxon>Kitasatosporales</taxon>
        <taxon>Streptomycetaceae</taxon>
        <taxon>Streptomyces</taxon>
    </lineage>
</organism>